<reference evidence="1" key="1">
    <citation type="submission" date="2020-11" db="EMBL/GenBank/DDBJ databases">
        <authorList>
            <person name="Konstantinou D."/>
            <person name="Gkelis S."/>
            <person name="Popin R."/>
            <person name="Fewer D."/>
            <person name="Sivonen K."/>
        </authorList>
    </citation>
    <scope>NUCLEOTIDE SEQUENCE</scope>
    <source>
        <strain evidence="1">TAU-MAC 1115</strain>
    </source>
</reference>
<dbReference type="AlphaFoldDB" id="A0A947GKI5"/>
<evidence type="ECO:0000313" key="2">
    <source>
        <dbReference type="Proteomes" id="UP000717364"/>
    </source>
</evidence>
<name>A0A947GKI5_9CYAN</name>
<gene>
    <name evidence="1" type="ORF">IXB50_20640</name>
</gene>
<evidence type="ECO:0000313" key="1">
    <source>
        <dbReference type="EMBL" id="MBT9317830.1"/>
    </source>
</evidence>
<dbReference type="EMBL" id="JADOES010000061">
    <property type="protein sequence ID" value="MBT9317830.1"/>
    <property type="molecule type" value="Genomic_DNA"/>
</dbReference>
<dbReference type="RefSeq" id="WP_215610894.1">
    <property type="nucleotide sequence ID" value="NZ_JADOES010000061.1"/>
</dbReference>
<proteinExistence type="predicted"/>
<sequence>MDLREQLAALEHEQWAHWTRYMLDNLTSENITRWRQQIETPYTELSDEEKESDLHWADKVLNLLEHND</sequence>
<dbReference type="Proteomes" id="UP000717364">
    <property type="component" value="Unassembled WGS sequence"/>
</dbReference>
<reference evidence="1" key="2">
    <citation type="journal article" date="2021" name="Mar. Drugs">
        <title>Genome Reduction and Secondary Metabolism of the Marine Sponge-Associated Cyanobacterium Leptothoe.</title>
        <authorList>
            <person name="Konstantinou D."/>
            <person name="Popin R.V."/>
            <person name="Fewer D.P."/>
            <person name="Sivonen K."/>
            <person name="Gkelis S."/>
        </authorList>
    </citation>
    <scope>NUCLEOTIDE SEQUENCE</scope>
    <source>
        <strain evidence="1">TAU-MAC 1115</strain>
    </source>
</reference>
<comment type="caution">
    <text evidence="1">The sequence shown here is derived from an EMBL/GenBank/DDBJ whole genome shotgun (WGS) entry which is preliminary data.</text>
</comment>
<accession>A0A947GKI5</accession>
<protein>
    <submittedName>
        <fullName evidence="1">Uncharacterized protein</fullName>
    </submittedName>
</protein>
<organism evidence="1 2">
    <name type="scientific">Leptothoe spongobia TAU-MAC 1115</name>
    <dbReference type="NCBI Taxonomy" id="1967444"/>
    <lineage>
        <taxon>Bacteria</taxon>
        <taxon>Bacillati</taxon>
        <taxon>Cyanobacteriota</taxon>
        <taxon>Cyanophyceae</taxon>
        <taxon>Nodosilineales</taxon>
        <taxon>Cymatolegaceae</taxon>
        <taxon>Leptothoe</taxon>
        <taxon>Leptothoe spongobia</taxon>
    </lineage>
</organism>
<keyword evidence="2" id="KW-1185">Reference proteome</keyword>